<dbReference type="AlphaFoldDB" id="A0A3N0AXA0"/>
<evidence type="ECO:0000256" key="2">
    <source>
        <dbReference type="ARBA" id="ARBA00009843"/>
    </source>
</evidence>
<organism evidence="10 11">
    <name type="scientific">Paraeggerthella hongkongensis</name>
    <dbReference type="NCBI Taxonomy" id="230658"/>
    <lineage>
        <taxon>Bacteria</taxon>
        <taxon>Bacillati</taxon>
        <taxon>Actinomycetota</taxon>
        <taxon>Coriobacteriia</taxon>
        <taxon>Eggerthellales</taxon>
        <taxon>Eggerthellaceae</taxon>
        <taxon>Paraeggerthella</taxon>
    </lineage>
</organism>
<keyword evidence="4" id="KW-1003">Cell membrane</keyword>
<keyword evidence="11" id="KW-1185">Reference proteome</keyword>
<dbReference type="InterPro" id="IPR004680">
    <property type="entry name" value="Cit_transptr-like_dom"/>
</dbReference>
<dbReference type="OrthoDB" id="9809303at2"/>
<evidence type="ECO:0000313" key="11">
    <source>
        <dbReference type="Proteomes" id="UP000278632"/>
    </source>
</evidence>
<evidence type="ECO:0000256" key="6">
    <source>
        <dbReference type="ARBA" id="ARBA00022989"/>
    </source>
</evidence>
<name>A0A3N0AXA0_9ACTN</name>
<dbReference type="CDD" id="cd01116">
    <property type="entry name" value="P_permease"/>
    <property type="match status" value="1"/>
</dbReference>
<evidence type="ECO:0000256" key="3">
    <source>
        <dbReference type="ARBA" id="ARBA00022448"/>
    </source>
</evidence>
<dbReference type="Pfam" id="PF03600">
    <property type="entry name" value="CitMHS"/>
    <property type="match status" value="1"/>
</dbReference>
<keyword evidence="5 8" id="KW-0812">Transmembrane</keyword>
<comment type="similarity">
    <text evidence="2">Belongs to the CitM (TC 2.A.11) transporter family.</text>
</comment>
<evidence type="ECO:0000256" key="4">
    <source>
        <dbReference type="ARBA" id="ARBA00022475"/>
    </source>
</evidence>
<dbReference type="GO" id="GO:0015105">
    <property type="term" value="F:arsenite transmembrane transporter activity"/>
    <property type="evidence" value="ECO:0007669"/>
    <property type="project" value="InterPro"/>
</dbReference>
<keyword evidence="7 8" id="KW-0472">Membrane</keyword>
<feature type="transmembrane region" description="Helical" evidence="8">
    <location>
        <begin position="223"/>
        <end position="244"/>
    </location>
</feature>
<keyword evidence="3" id="KW-0813">Transport</keyword>
<dbReference type="InterPro" id="IPR051475">
    <property type="entry name" value="Diverse_Ion_Transporter"/>
</dbReference>
<feature type="transmembrane region" description="Helical" evidence="8">
    <location>
        <begin position="57"/>
        <end position="80"/>
    </location>
</feature>
<evidence type="ECO:0000259" key="9">
    <source>
        <dbReference type="Pfam" id="PF03600"/>
    </source>
</evidence>
<feature type="domain" description="Citrate transporter-like" evidence="9">
    <location>
        <begin position="16"/>
        <end position="364"/>
    </location>
</feature>
<protein>
    <recommendedName>
        <fullName evidence="9">Citrate transporter-like domain-containing protein</fullName>
    </recommendedName>
</protein>
<dbReference type="EMBL" id="QICD01000032">
    <property type="protein sequence ID" value="RNL39492.1"/>
    <property type="molecule type" value="Genomic_DNA"/>
</dbReference>
<keyword evidence="6 8" id="KW-1133">Transmembrane helix</keyword>
<comment type="subcellular location">
    <subcellularLocation>
        <location evidence="1">Cell membrane</location>
        <topology evidence="1">Multi-pass membrane protein</topology>
    </subcellularLocation>
</comment>
<dbReference type="PANTHER" id="PTHR43568">
    <property type="entry name" value="P PROTEIN"/>
    <property type="match status" value="1"/>
</dbReference>
<dbReference type="InterPro" id="IPR000802">
    <property type="entry name" value="Arsenical_pump_ArsB"/>
</dbReference>
<evidence type="ECO:0000256" key="7">
    <source>
        <dbReference type="ARBA" id="ARBA00023136"/>
    </source>
</evidence>
<feature type="transmembrane region" description="Helical" evidence="8">
    <location>
        <begin position="279"/>
        <end position="302"/>
    </location>
</feature>
<feature type="transmembrane region" description="Helical" evidence="8">
    <location>
        <begin position="92"/>
        <end position="109"/>
    </location>
</feature>
<feature type="transmembrane region" description="Helical" evidence="8">
    <location>
        <begin position="402"/>
        <end position="419"/>
    </location>
</feature>
<gene>
    <name evidence="10" type="ORF">DMP08_11075</name>
</gene>
<dbReference type="PANTHER" id="PTHR43568:SF1">
    <property type="entry name" value="P PROTEIN"/>
    <property type="match status" value="1"/>
</dbReference>
<evidence type="ECO:0000256" key="5">
    <source>
        <dbReference type="ARBA" id="ARBA00022692"/>
    </source>
</evidence>
<accession>A0A3N0AXA0</accession>
<dbReference type="PRINTS" id="PR00758">
    <property type="entry name" value="ARSENICPUMP"/>
</dbReference>
<proteinExistence type="inferred from homology"/>
<feature type="transmembrane region" description="Helical" evidence="8">
    <location>
        <begin position="314"/>
        <end position="345"/>
    </location>
</feature>
<dbReference type="Proteomes" id="UP000278632">
    <property type="component" value="Unassembled WGS sequence"/>
</dbReference>
<feature type="transmembrane region" description="Helical" evidence="8">
    <location>
        <begin position="177"/>
        <end position="195"/>
    </location>
</feature>
<dbReference type="RefSeq" id="WP_123192953.1">
    <property type="nucleotide sequence ID" value="NZ_QICD01000032.1"/>
</dbReference>
<comment type="caution">
    <text evidence="10">The sequence shown here is derived from an EMBL/GenBank/DDBJ whole genome shotgun (WGS) entry which is preliminary data.</text>
</comment>
<evidence type="ECO:0000256" key="8">
    <source>
        <dbReference type="SAM" id="Phobius"/>
    </source>
</evidence>
<feature type="transmembrane region" description="Helical" evidence="8">
    <location>
        <begin position="250"/>
        <end position="267"/>
    </location>
</feature>
<feature type="transmembrane region" description="Helical" evidence="8">
    <location>
        <begin position="28"/>
        <end position="45"/>
    </location>
</feature>
<dbReference type="GO" id="GO:0005886">
    <property type="term" value="C:plasma membrane"/>
    <property type="evidence" value="ECO:0007669"/>
    <property type="project" value="UniProtKB-SubCell"/>
</dbReference>
<reference evidence="11" key="1">
    <citation type="submission" date="2018-05" db="EMBL/GenBank/DDBJ databases">
        <title>Genome Sequencing of selected type strains of the family Eggerthellaceae.</title>
        <authorList>
            <person name="Danylec N."/>
            <person name="Stoll D.A."/>
            <person name="Doetsch A."/>
            <person name="Huch M."/>
        </authorList>
    </citation>
    <scope>NUCLEOTIDE SEQUENCE [LARGE SCALE GENOMIC DNA]</scope>
    <source>
        <strain evidence="11">DSM 16106</strain>
    </source>
</reference>
<evidence type="ECO:0000256" key="1">
    <source>
        <dbReference type="ARBA" id="ARBA00004651"/>
    </source>
</evidence>
<feature type="transmembrane region" description="Helical" evidence="8">
    <location>
        <begin position="6"/>
        <end position="21"/>
    </location>
</feature>
<sequence>MDANQVIAIVIFVIVMLAIMTEKLHRSLAAIVGAMVVLALHVMTFDAAMGHIDFNTLGVLLGMMLFVSVVKLSGVFEYLAIKSARIARGDPWKIMLLFVLLTAVLSAFLDNVTTVLLIGPMTLTVCRLLDINPIPFFMTEIMASNIGGTATLIGDPPNIMIGSAAGFTFLDFIMMDAPAVVVILAAILIVFYFMYGRSMKVNDEERARVMELDERTYIKDARLLKLSVVMTGVVVVGFMAHGALGLESSIIALGVAGITILLSRTSIEDALAQVEWTTLSFFAGLFVIVGALAETGVIGMLANSLVDMTGGNVFVTMLVLLVGSAVISSFLDNIPFVATMIPILLTMEASGMDVTPLWWAVSLGACLGGNGTLIGASANVVLSDISKKFGYEITFMSFFKTAFPIMLLTVLMAGAYLVLRFPAA</sequence>
<feature type="transmembrane region" description="Helical" evidence="8">
    <location>
        <begin position="357"/>
        <end position="382"/>
    </location>
</feature>
<evidence type="ECO:0000313" key="10">
    <source>
        <dbReference type="EMBL" id="RNL39492.1"/>
    </source>
</evidence>